<organism evidence="8 9">
    <name type="scientific">Tigriopus californicus</name>
    <name type="common">Marine copepod</name>
    <dbReference type="NCBI Taxonomy" id="6832"/>
    <lineage>
        <taxon>Eukaryota</taxon>
        <taxon>Metazoa</taxon>
        <taxon>Ecdysozoa</taxon>
        <taxon>Arthropoda</taxon>
        <taxon>Crustacea</taxon>
        <taxon>Multicrustacea</taxon>
        <taxon>Hexanauplia</taxon>
        <taxon>Copepoda</taxon>
        <taxon>Harpacticoida</taxon>
        <taxon>Harpacticidae</taxon>
        <taxon>Tigriopus</taxon>
    </lineage>
</organism>
<comment type="caution">
    <text evidence="8">The sequence shown here is derived from an EMBL/GenBank/DDBJ whole genome shotgun (WGS) entry which is preliminary data.</text>
</comment>
<dbReference type="EMBL" id="VCGU01000009">
    <property type="protein sequence ID" value="TRY70502.1"/>
    <property type="molecule type" value="Genomic_DNA"/>
</dbReference>
<dbReference type="Pfam" id="PF00096">
    <property type="entry name" value="zf-C2H2"/>
    <property type="match status" value="3"/>
</dbReference>
<name>A0A553NYK9_TIGCA</name>
<accession>A0A553NYK9</accession>
<feature type="domain" description="C2H2-type" evidence="7">
    <location>
        <begin position="837"/>
        <end position="865"/>
    </location>
</feature>
<dbReference type="STRING" id="6832.A0A553NYK9"/>
<dbReference type="Proteomes" id="UP000318571">
    <property type="component" value="Chromosome 9"/>
</dbReference>
<keyword evidence="1" id="KW-0479">Metal-binding</keyword>
<dbReference type="PROSITE" id="PS00028">
    <property type="entry name" value="ZINC_FINGER_C2H2_1"/>
    <property type="match status" value="6"/>
</dbReference>
<feature type="compositionally biased region" description="Acidic residues" evidence="6">
    <location>
        <begin position="397"/>
        <end position="406"/>
    </location>
</feature>
<keyword evidence="3 5" id="KW-0863">Zinc-finger</keyword>
<reference evidence="8 9" key="1">
    <citation type="journal article" date="2018" name="Nat. Ecol. Evol.">
        <title>Genomic signatures of mitonuclear coevolution across populations of Tigriopus californicus.</title>
        <authorList>
            <person name="Barreto F.S."/>
            <person name="Watson E.T."/>
            <person name="Lima T.G."/>
            <person name="Willett C.S."/>
            <person name="Edmands S."/>
            <person name="Li W."/>
            <person name="Burton R.S."/>
        </authorList>
    </citation>
    <scope>NUCLEOTIDE SEQUENCE [LARGE SCALE GENOMIC DNA]</scope>
    <source>
        <strain evidence="8 9">San Diego</strain>
    </source>
</reference>
<sequence length="904" mass="102773">MDGAEKSAMSTPDEGDTHEAPLAPTHPIQSSMSPLPPSLPGLGLANGAPPPTPSTPSTPHQHHHHPRFGAHGTVFMPRMAYHPLDEPQPTGSVPWEPLSVPRNLNLTPPHPPHPVGSPPPSAPPTPASSIDAGSRPPPMSEERYAPKVELNVSTSEATFELKTEPLGLEALPLAMVHEALREAMAALQVTYVRVGDWMIVLRQESDVCLEEFEPHWAVTFIFHLISGEYRQRIFDRSVTKGRVSSSDELKAALWSSFLHVRPCRGLSLPKMESHGGQSLVPIGAERLKFPYERAMSSHCMIFYKTQDQSGDKFGQCESCRAFEKSGALLPNMITVPDDIREEDDTPLAHRPRRGRKPGSRSKKLQPHAPSQKTPRNDFRVPLKDPTFQPLEETTARDDDDDDEDSDYVPKYSGRQRRRPIENDDGENEPDGGDDEDDADDDDQDEEDEEDVEIKEEVSDDAHDTGSKSVKRTRRKKLSRRDSLDDSDCLAMSGQGGGGLACTHCDKLFRDKTSLKRHLRFVNRMHVYKCHDCDYECKTLALLLEHISTDHKDKMHEFSVFFQEDDVAKSMKEPKKCGICDMIFNGHNLLHRHRNQSHFLGDYRCDQCQEPQLTQYDLQLHLSKEHLQTLEKIIPDTHGLERQDLEDGRIKFKRISFTCEVCQQPFPFDSSCDNHKRKEHLWGTFACSPCALECHFAKDIIGHVRNFHPDNPEVQCPICQSDSHYDQFLQHYESCVDASFKAKSKLASTRSKMHYQKNKEKMKRPSTPSFYQCDECGKSFKSKVIFKGHLHSHRGTEKYKCDECDYTTHFKAVMTDHRKMHLRAKGFTKGSSELVLYQTCHICGKQFAQMQGLKKHIEGFHEGIKRERPCEECGKIFNSSGAYYHHKRKVHGFVSNRTRCGKQKF</sequence>
<evidence type="ECO:0000256" key="3">
    <source>
        <dbReference type="ARBA" id="ARBA00022771"/>
    </source>
</evidence>
<feature type="compositionally biased region" description="Basic and acidic residues" evidence="6">
    <location>
        <begin position="454"/>
        <end position="465"/>
    </location>
</feature>
<evidence type="ECO:0000313" key="9">
    <source>
        <dbReference type="Proteomes" id="UP000318571"/>
    </source>
</evidence>
<proteinExistence type="predicted"/>
<feature type="compositionally biased region" description="Pro residues" evidence="6">
    <location>
        <begin position="108"/>
        <end position="126"/>
    </location>
</feature>
<feature type="region of interest" description="Disordered" evidence="6">
    <location>
        <begin position="336"/>
        <end position="476"/>
    </location>
</feature>
<feature type="region of interest" description="Disordered" evidence="6">
    <location>
        <begin position="1"/>
        <end position="141"/>
    </location>
</feature>
<evidence type="ECO:0000256" key="5">
    <source>
        <dbReference type="PROSITE-ProRule" id="PRU00042"/>
    </source>
</evidence>
<dbReference type="InterPro" id="IPR013087">
    <property type="entry name" value="Znf_C2H2_type"/>
</dbReference>
<dbReference type="GO" id="GO:0008270">
    <property type="term" value="F:zinc ion binding"/>
    <property type="evidence" value="ECO:0007669"/>
    <property type="project" value="UniProtKB-KW"/>
</dbReference>
<evidence type="ECO:0000256" key="1">
    <source>
        <dbReference type="ARBA" id="ARBA00022723"/>
    </source>
</evidence>
<dbReference type="SUPFAM" id="SSF57667">
    <property type="entry name" value="beta-beta-alpha zinc fingers"/>
    <property type="match status" value="4"/>
</dbReference>
<dbReference type="PANTHER" id="PTHR24379:SF121">
    <property type="entry name" value="C2H2-TYPE DOMAIN-CONTAINING PROTEIN"/>
    <property type="match status" value="1"/>
</dbReference>
<dbReference type="SMART" id="SM00355">
    <property type="entry name" value="ZnF_C2H2"/>
    <property type="match status" value="10"/>
</dbReference>
<evidence type="ECO:0000256" key="2">
    <source>
        <dbReference type="ARBA" id="ARBA00022737"/>
    </source>
</evidence>
<keyword evidence="2" id="KW-0677">Repeat</keyword>
<feature type="compositionally biased region" description="Basic residues" evidence="6">
    <location>
        <begin position="349"/>
        <end position="365"/>
    </location>
</feature>
<evidence type="ECO:0000256" key="4">
    <source>
        <dbReference type="ARBA" id="ARBA00022833"/>
    </source>
</evidence>
<dbReference type="PROSITE" id="PS50157">
    <property type="entry name" value="ZINC_FINGER_C2H2_2"/>
    <property type="match status" value="5"/>
</dbReference>
<feature type="domain" description="C2H2-type" evidence="7">
    <location>
        <begin position="867"/>
        <end position="890"/>
    </location>
</feature>
<dbReference type="InterPro" id="IPR036236">
    <property type="entry name" value="Znf_C2H2_sf"/>
</dbReference>
<dbReference type="Gene3D" id="3.30.160.60">
    <property type="entry name" value="Classic Zinc Finger"/>
    <property type="match status" value="3"/>
</dbReference>
<dbReference type="OMA" id="CALECHF"/>
<feature type="domain" description="C2H2-type" evidence="7">
    <location>
        <begin position="499"/>
        <end position="525"/>
    </location>
</feature>
<evidence type="ECO:0000313" key="8">
    <source>
        <dbReference type="EMBL" id="TRY70502.1"/>
    </source>
</evidence>
<gene>
    <name evidence="8" type="ORF">TCAL_12363</name>
</gene>
<keyword evidence="4" id="KW-0862">Zinc</keyword>
<dbReference type="PANTHER" id="PTHR24379">
    <property type="entry name" value="KRAB AND ZINC FINGER DOMAIN-CONTAINING"/>
    <property type="match status" value="1"/>
</dbReference>
<evidence type="ECO:0000256" key="6">
    <source>
        <dbReference type="SAM" id="MobiDB-lite"/>
    </source>
</evidence>
<dbReference type="AlphaFoldDB" id="A0A553NYK9"/>
<keyword evidence="9" id="KW-1185">Reference proteome</keyword>
<feature type="compositionally biased region" description="Acidic residues" evidence="6">
    <location>
        <begin position="422"/>
        <end position="453"/>
    </location>
</feature>
<protein>
    <recommendedName>
        <fullName evidence="7">C2H2-type domain-containing protein</fullName>
    </recommendedName>
</protein>
<feature type="domain" description="C2H2-type" evidence="7">
    <location>
        <begin position="798"/>
        <end position="825"/>
    </location>
</feature>
<feature type="domain" description="C2H2-type" evidence="7">
    <location>
        <begin position="770"/>
        <end position="797"/>
    </location>
</feature>
<evidence type="ECO:0000259" key="7">
    <source>
        <dbReference type="PROSITE" id="PS50157"/>
    </source>
</evidence>